<keyword evidence="3" id="KW-1185">Reference proteome</keyword>
<name>A0A811V3G1_CERCA</name>
<feature type="chain" id="PRO_5032376818" evidence="1">
    <location>
        <begin position="22"/>
        <end position="381"/>
    </location>
</feature>
<proteinExistence type="predicted"/>
<dbReference type="Proteomes" id="UP000606786">
    <property type="component" value="Unassembled WGS sequence"/>
</dbReference>
<dbReference type="PROSITE" id="PS51257">
    <property type="entry name" value="PROKAR_LIPOPROTEIN"/>
    <property type="match status" value="1"/>
</dbReference>
<keyword evidence="1" id="KW-0732">Signal</keyword>
<evidence type="ECO:0000256" key="1">
    <source>
        <dbReference type="SAM" id="SignalP"/>
    </source>
</evidence>
<organism evidence="2 3">
    <name type="scientific">Ceratitis capitata</name>
    <name type="common">Mediterranean fruit fly</name>
    <name type="synonym">Tephritis capitata</name>
    <dbReference type="NCBI Taxonomy" id="7213"/>
    <lineage>
        <taxon>Eukaryota</taxon>
        <taxon>Metazoa</taxon>
        <taxon>Ecdysozoa</taxon>
        <taxon>Arthropoda</taxon>
        <taxon>Hexapoda</taxon>
        <taxon>Insecta</taxon>
        <taxon>Pterygota</taxon>
        <taxon>Neoptera</taxon>
        <taxon>Endopterygota</taxon>
        <taxon>Diptera</taxon>
        <taxon>Brachycera</taxon>
        <taxon>Muscomorpha</taxon>
        <taxon>Tephritoidea</taxon>
        <taxon>Tephritidae</taxon>
        <taxon>Ceratitis</taxon>
        <taxon>Ceratitis</taxon>
    </lineage>
</organism>
<protein>
    <submittedName>
        <fullName evidence="2">(Mediterranean fruit fly) hypothetical protein</fullName>
    </submittedName>
</protein>
<feature type="signal peptide" evidence="1">
    <location>
        <begin position="1"/>
        <end position="21"/>
    </location>
</feature>
<evidence type="ECO:0000313" key="2">
    <source>
        <dbReference type="EMBL" id="CAD7005391.1"/>
    </source>
</evidence>
<gene>
    <name evidence="2" type="ORF">CCAP1982_LOCUS13751</name>
</gene>
<comment type="caution">
    <text evidence="2">The sequence shown here is derived from an EMBL/GenBank/DDBJ whole genome shotgun (WGS) entry which is preliminary data.</text>
</comment>
<dbReference type="EMBL" id="CAJHJT010000034">
    <property type="protein sequence ID" value="CAD7005391.1"/>
    <property type="molecule type" value="Genomic_DNA"/>
</dbReference>
<evidence type="ECO:0000313" key="3">
    <source>
        <dbReference type="Proteomes" id="UP000606786"/>
    </source>
</evidence>
<accession>A0A811V3G1</accession>
<reference evidence="2" key="1">
    <citation type="submission" date="2020-11" db="EMBL/GenBank/DDBJ databases">
        <authorList>
            <person name="Whitehead M."/>
        </authorList>
    </citation>
    <scope>NUCLEOTIDE SEQUENCE</scope>
    <source>
        <strain evidence="2">EGII</strain>
    </source>
</reference>
<dbReference type="OrthoDB" id="6627608at2759"/>
<dbReference type="AlphaFoldDB" id="A0A811V3G1"/>
<sequence>MKFNASFALIVICGLVACSQALPAKKRLAYYQQPTAAQYYAAPQRMMFMRYVQPTYGNARSHQAAAALVAGDSVATGTYLQDCVHTGADGVVAAAGPAEAASFSGEEDAIAAAGAHVAHSVAEAYPAAGVSADEQHKVTVQVDLDPAVSAEASDDDAKEGREYSYDVPAGAADVEVNLAGEAATVAEVESPAASAPGVAAGNVGVSVGFSGAAESEVPVVGGSAVASKGIDVNVKLPAPAPIAPVAPVKPARRYLPANKKVIVELEQAADAEDDAENAVAVQDDEDVEEDDAYAPVPVAPKVPARRPVARKPAKAGCAGCSKAKPLPAGTFFPVDFGGATGGAIAIANSFSTGEGGAATSHAIAYGNPEQARTHVRPSRRH</sequence>